<dbReference type="Gene3D" id="3.40.1190.10">
    <property type="entry name" value="Mur-like, catalytic domain"/>
    <property type="match status" value="1"/>
</dbReference>
<dbReference type="RefSeq" id="WP_088525721.1">
    <property type="nucleotide sequence ID" value="NZ_NGUP01000003.1"/>
</dbReference>
<dbReference type="GO" id="GO:0009252">
    <property type="term" value="P:peptidoglycan biosynthetic process"/>
    <property type="evidence" value="ECO:0007669"/>
    <property type="project" value="UniProtKB-UniRule"/>
</dbReference>
<dbReference type="InterPro" id="IPR013221">
    <property type="entry name" value="Mur_ligase_cen"/>
</dbReference>
<comment type="similarity">
    <text evidence="10">Belongs to the MurCDEF family. MurF subfamily.</text>
</comment>
<proteinExistence type="inferred from homology"/>
<evidence type="ECO:0000256" key="1">
    <source>
        <dbReference type="ARBA" id="ARBA00022490"/>
    </source>
</evidence>
<dbReference type="InterPro" id="IPR005863">
    <property type="entry name" value="UDP-N-AcMur_synth"/>
</dbReference>
<keyword evidence="3 10" id="KW-0132">Cell division</keyword>
<dbReference type="UniPathway" id="UPA00219"/>
<dbReference type="InterPro" id="IPR051046">
    <property type="entry name" value="MurCDEF_CellWall_CoF430Synth"/>
</dbReference>
<dbReference type="Pfam" id="PF02875">
    <property type="entry name" value="Mur_ligase_C"/>
    <property type="match status" value="1"/>
</dbReference>
<dbReference type="InterPro" id="IPR004101">
    <property type="entry name" value="Mur_ligase_C"/>
</dbReference>
<dbReference type="GO" id="GO:0047480">
    <property type="term" value="F:UDP-N-acetylmuramoyl-tripeptide-D-alanyl-D-alanine ligase activity"/>
    <property type="evidence" value="ECO:0007669"/>
    <property type="project" value="UniProtKB-UniRule"/>
</dbReference>
<dbReference type="Pfam" id="PF08245">
    <property type="entry name" value="Mur_ligase_M"/>
    <property type="match status" value="1"/>
</dbReference>
<comment type="subcellular location">
    <subcellularLocation>
        <location evidence="10 11">Cytoplasm</location>
    </subcellularLocation>
</comment>
<organism evidence="14 15">
    <name type="scientific">Polynucleobacter campilacus</name>
    <dbReference type="NCBI Taxonomy" id="1743163"/>
    <lineage>
        <taxon>Bacteria</taxon>
        <taxon>Pseudomonadati</taxon>
        <taxon>Pseudomonadota</taxon>
        <taxon>Betaproteobacteria</taxon>
        <taxon>Burkholderiales</taxon>
        <taxon>Burkholderiaceae</taxon>
        <taxon>Polynucleobacter</taxon>
    </lineage>
</organism>
<evidence type="ECO:0000313" key="15">
    <source>
        <dbReference type="Proteomes" id="UP000197528"/>
    </source>
</evidence>
<dbReference type="GO" id="GO:0051301">
    <property type="term" value="P:cell division"/>
    <property type="evidence" value="ECO:0007669"/>
    <property type="project" value="UniProtKB-KW"/>
</dbReference>
<dbReference type="GO" id="GO:0005524">
    <property type="term" value="F:ATP binding"/>
    <property type="evidence" value="ECO:0007669"/>
    <property type="project" value="UniProtKB-UniRule"/>
</dbReference>
<reference evidence="14 15" key="1">
    <citation type="submission" date="2017-05" db="EMBL/GenBank/DDBJ databases">
        <title>Genome of Polynucleobacter sp. MWH-Feld-100.</title>
        <authorList>
            <person name="Hahn M.W."/>
        </authorList>
    </citation>
    <scope>NUCLEOTIDE SEQUENCE [LARGE SCALE GENOMIC DNA]</scope>
    <source>
        <strain evidence="14 15">MWH-Feld-100</strain>
    </source>
</reference>
<evidence type="ECO:0000256" key="7">
    <source>
        <dbReference type="ARBA" id="ARBA00022984"/>
    </source>
</evidence>
<keyword evidence="4 10" id="KW-0547">Nucleotide-binding</keyword>
<evidence type="ECO:0000259" key="12">
    <source>
        <dbReference type="Pfam" id="PF02875"/>
    </source>
</evidence>
<evidence type="ECO:0000256" key="6">
    <source>
        <dbReference type="ARBA" id="ARBA00022960"/>
    </source>
</evidence>
<dbReference type="InterPro" id="IPR035911">
    <property type="entry name" value="MurE/MurF_N"/>
</dbReference>
<dbReference type="HAMAP" id="MF_02019">
    <property type="entry name" value="MurF"/>
    <property type="match status" value="1"/>
</dbReference>
<dbReference type="Gene3D" id="3.40.1390.10">
    <property type="entry name" value="MurE/MurF, N-terminal domain"/>
    <property type="match status" value="1"/>
</dbReference>
<dbReference type="OrthoDB" id="9801978at2"/>
<dbReference type="GO" id="GO:0008766">
    <property type="term" value="F:UDP-N-acetylmuramoylalanyl-D-glutamyl-2,6-diaminopimelate-D-alanyl-D-alanine ligase activity"/>
    <property type="evidence" value="ECO:0007669"/>
    <property type="project" value="RHEA"/>
</dbReference>
<keyword evidence="6 10" id="KW-0133">Cell shape</keyword>
<evidence type="ECO:0000259" key="13">
    <source>
        <dbReference type="Pfam" id="PF08245"/>
    </source>
</evidence>
<protein>
    <recommendedName>
        <fullName evidence="10 11">UDP-N-acetylmuramoyl-tripeptide--D-alanyl-D-alanine ligase</fullName>
        <ecNumber evidence="10 11">6.3.2.10</ecNumber>
    </recommendedName>
    <alternativeName>
        <fullName evidence="10">D-alanyl-D-alanine-adding enzyme</fullName>
    </alternativeName>
</protein>
<keyword evidence="2 10" id="KW-0436">Ligase</keyword>
<keyword evidence="9 10" id="KW-0961">Cell wall biogenesis/degradation</keyword>
<dbReference type="PANTHER" id="PTHR43024">
    <property type="entry name" value="UDP-N-ACETYLMURAMOYL-TRIPEPTIDE--D-ALANYL-D-ALANINE LIGASE"/>
    <property type="match status" value="1"/>
</dbReference>
<dbReference type="EC" id="6.3.2.10" evidence="10 11"/>
<evidence type="ECO:0000256" key="9">
    <source>
        <dbReference type="ARBA" id="ARBA00023316"/>
    </source>
</evidence>
<comment type="catalytic activity">
    <reaction evidence="10 11">
        <text>D-alanyl-D-alanine + UDP-N-acetyl-alpha-D-muramoyl-L-alanyl-gamma-D-glutamyl-meso-2,6-diaminopimelate + ATP = UDP-N-acetyl-alpha-D-muramoyl-L-alanyl-gamma-D-glutamyl-meso-2,6-diaminopimeloyl-D-alanyl-D-alanine + ADP + phosphate + H(+)</text>
        <dbReference type="Rhea" id="RHEA:28374"/>
        <dbReference type="ChEBI" id="CHEBI:15378"/>
        <dbReference type="ChEBI" id="CHEBI:30616"/>
        <dbReference type="ChEBI" id="CHEBI:43474"/>
        <dbReference type="ChEBI" id="CHEBI:57822"/>
        <dbReference type="ChEBI" id="CHEBI:61386"/>
        <dbReference type="ChEBI" id="CHEBI:83905"/>
        <dbReference type="ChEBI" id="CHEBI:456216"/>
        <dbReference type="EC" id="6.3.2.10"/>
    </reaction>
</comment>
<dbReference type="NCBIfam" id="TIGR01143">
    <property type="entry name" value="murF"/>
    <property type="match status" value="1"/>
</dbReference>
<dbReference type="InterPro" id="IPR036565">
    <property type="entry name" value="Mur-like_cat_sf"/>
</dbReference>
<evidence type="ECO:0000256" key="10">
    <source>
        <dbReference type="HAMAP-Rule" id="MF_02019"/>
    </source>
</evidence>
<name>A0A254PUB2_9BURK</name>
<evidence type="ECO:0000256" key="5">
    <source>
        <dbReference type="ARBA" id="ARBA00022840"/>
    </source>
</evidence>
<comment type="function">
    <text evidence="10 11">Involved in cell wall formation. Catalyzes the final step in the synthesis of UDP-N-acetylmuramoyl-pentapeptide, the precursor of murein.</text>
</comment>
<feature type="binding site" evidence="10">
    <location>
        <begin position="117"/>
        <end position="123"/>
    </location>
    <ligand>
        <name>ATP</name>
        <dbReference type="ChEBI" id="CHEBI:30616"/>
    </ligand>
</feature>
<keyword evidence="8 10" id="KW-0131">Cell cycle</keyword>
<dbReference type="PANTHER" id="PTHR43024:SF1">
    <property type="entry name" value="UDP-N-ACETYLMURAMOYL-TRIPEPTIDE--D-ALANYL-D-ALANINE LIGASE"/>
    <property type="match status" value="1"/>
</dbReference>
<dbReference type="SUPFAM" id="SSF53623">
    <property type="entry name" value="MurD-like peptide ligases, catalytic domain"/>
    <property type="match status" value="1"/>
</dbReference>
<dbReference type="GO" id="GO:0005737">
    <property type="term" value="C:cytoplasm"/>
    <property type="evidence" value="ECO:0007669"/>
    <property type="project" value="UniProtKB-SubCell"/>
</dbReference>
<evidence type="ECO:0000256" key="2">
    <source>
        <dbReference type="ARBA" id="ARBA00022598"/>
    </source>
</evidence>
<keyword evidence="15" id="KW-1185">Reference proteome</keyword>
<feature type="domain" description="Mur ligase central" evidence="13">
    <location>
        <begin position="115"/>
        <end position="306"/>
    </location>
</feature>
<evidence type="ECO:0000313" key="14">
    <source>
        <dbReference type="EMBL" id="OWS70135.1"/>
    </source>
</evidence>
<dbReference type="GO" id="GO:0071555">
    <property type="term" value="P:cell wall organization"/>
    <property type="evidence" value="ECO:0007669"/>
    <property type="project" value="UniProtKB-KW"/>
</dbReference>
<comment type="caution">
    <text evidence="14">The sequence shown here is derived from an EMBL/GenBank/DDBJ whole genome shotgun (WGS) entry which is preliminary data.</text>
</comment>
<gene>
    <name evidence="10" type="primary">murF</name>
    <name evidence="14" type="ORF">CBI31_07385</name>
</gene>
<dbReference type="Proteomes" id="UP000197528">
    <property type="component" value="Unassembled WGS sequence"/>
</dbReference>
<keyword evidence="1 10" id="KW-0963">Cytoplasm</keyword>
<dbReference type="SUPFAM" id="SSF63418">
    <property type="entry name" value="MurE/MurF N-terminal domain"/>
    <property type="match status" value="1"/>
</dbReference>
<evidence type="ECO:0000256" key="3">
    <source>
        <dbReference type="ARBA" id="ARBA00022618"/>
    </source>
</evidence>
<dbReference type="EMBL" id="NGUP01000003">
    <property type="protein sequence ID" value="OWS70135.1"/>
    <property type="molecule type" value="Genomic_DNA"/>
</dbReference>
<dbReference type="GO" id="GO:0008360">
    <property type="term" value="P:regulation of cell shape"/>
    <property type="evidence" value="ECO:0007669"/>
    <property type="project" value="UniProtKB-KW"/>
</dbReference>
<feature type="domain" description="Mur ligase C-terminal" evidence="12">
    <location>
        <begin position="328"/>
        <end position="441"/>
    </location>
</feature>
<evidence type="ECO:0000256" key="11">
    <source>
        <dbReference type="RuleBase" id="RU004136"/>
    </source>
</evidence>
<dbReference type="InterPro" id="IPR036615">
    <property type="entry name" value="Mur_ligase_C_dom_sf"/>
</dbReference>
<keyword evidence="5 10" id="KW-0067">ATP-binding</keyword>
<sequence>MSAMTTLAQVHAMLPGSALLNISAQDAQSVNISRIGTDSRQIDSKELFIALAGERFDAHDFLSDVAKAGAAGALISNRDSCPTSLPAIFVNDTRLGLGALAKAWRANHPIPLALVTGSNGKTTVKEMIASIFRVAVGETHTLVTKGNLNNDIGLPLTLLKLRSTDQLAIVELGMNHPGETAQLANIAQANIALINNAQREHQEFMATVAAVAQEHSDAIRALTKDGIAIFPADSEFAGVWLEAAAGRKVIDFILLSGQSTLRAAVMGRLLSNGHLQVQIDSGSVEVQLNTLGSHNARNALAASAVALAAGISLEKIKEGLEAFSPVNGRMQAKKIDPNHTLIDDSYNANPDSVRAAIDALKQSGNISWLVLGDMGEVGNQGPEFHREVGAYAAEQGVTKLFALGEQCRFAIKGFEDTQKNKTSIASAKHFSEMDSLILQLRDALHAQSTGSNEHLNILVKGSRFMRMERVVQALLEEAKTCS</sequence>
<dbReference type="SUPFAM" id="SSF53244">
    <property type="entry name" value="MurD-like peptide ligases, peptide-binding domain"/>
    <property type="match status" value="1"/>
</dbReference>
<evidence type="ECO:0000256" key="4">
    <source>
        <dbReference type="ARBA" id="ARBA00022741"/>
    </source>
</evidence>
<dbReference type="Gene3D" id="3.90.190.20">
    <property type="entry name" value="Mur ligase, C-terminal domain"/>
    <property type="match status" value="1"/>
</dbReference>
<evidence type="ECO:0000256" key="8">
    <source>
        <dbReference type="ARBA" id="ARBA00023306"/>
    </source>
</evidence>
<accession>A0A254PUB2</accession>
<dbReference type="AlphaFoldDB" id="A0A254PUB2"/>
<comment type="pathway">
    <text evidence="10 11">Cell wall biogenesis; peptidoglycan biosynthesis.</text>
</comment>
<keyword evidence="7 10" id="KW-0573">Peptidoglycan synthesis</keyword>